<evidence type="ECO:0000313" key="1">
    <source>
        <dbReference type="EMBL" id="GLI35173.1"/>
    </source>
</evidence>
<organism evidence="1 2">
    <name type="scientific">Desulforhabdus amnigena</name>
    <dbReference type="NCBI Taxonomy" id="40218"/>
    <lineage>
        <taxon>Bacteria</taxon>
        <taxon>Pseudomonadati</taxon>
        <taxon>Thermodesulfobacteriota</taxon>
        <taxon>Syntrophobacteria</taxon>
        <taxon>Syntrophobacterales</taxon>
        <taxon>Syntrophobacteraceae</taxon>
        <taxon>Desulforhabdus</taxon>
    </lineage>
</organism>
<sequence>MNIRQVLSFALLLLILLSFGCTGGAIYKANMETGPNRFGCEGETPSPYPPYCHPHH</sequence>
<dbReference type="AlphaFoldDB" id="A0A9W6L801"/>
<name>A0A9W6L801_9BACT</name>
<protein>
    <recommendedName>
        <fullName evidence="3">Lipoprotein</fullName>
    </recommendedName>
</protein>
<dbReference type="Proteomes" id="UP001144372">
    <property type="component" value="Unassembled WGS sequence"/>
</dbReference>
<evidence type="ECO:0000313" key="2">
    <source>
        <dbReference type="Proteomes" id="UP001144372"/>
    </source>
</evidence>
<comment type="caution">
    <text evidence="1">The sequence shown here is derived from an EMBL/GenBank/DDBJ whole genome shotgun (WGS) entry which is preliminary data.</text>
</comment>
<dbReference type="EMBL" id="BSDR01000001">
    <property type="protein sequence ID" value="GLI35173.1"/>
    <property type="molecule type" value="Genomic_DNA"/>
</dbReference>
<proteinExistence type="predicted"/>
<gene>
    <name evidence="1" type="ORF">DAMNIGENAA_26060</name>
</gene>
<reference evidence="1" key="1">
    <citation type="submission" date="2022-12" db="EMBL/GenBank/DDBJ databases">
        <title>Reference genome sequencing for broad-spectrum identification of bacterial and archaeal isolates by mass spectrometry.</title>
        <authorList>
            <person name="Sekiguchi Y."/>
            <person name="Tourlousse D.M."/>
        </authorList>
    </citation>
    <scope>NUCLEOTIDE SEQUENCE</scope>
    <source>
        <strain evidence="1">ASRB1</strain>
    </source>
</reference>
<accession>A0A9W6L801</accession>
<keyword evidence="2" id="KW-1185">Reference proteome</keyword>
<evidence type="ECO:0008006" key="3">
    <source>
        <dbReference type="Google" id="ProtNLM"/>
    </source>
</evidence>
<dbReference type="PROSITE" id="PS51257">
    <property type="entry name" value="PROKAR_LIPOPROTEIN"/>
    <property type="match status" value="1"/>
</dbReference>